<comment type="caution">
    <text evidence="1">The sequence shown here is derived from an EMBL/GenBank/DDBJ whole genome shotgun (WGS) entry which is preliminary data.</text>
</comment>
<reference evidence="1 2" key="1">
    <citation type="journal article" date="2021" name="bioRxiv">
        <title>The Gossypium anomalum genome as a resource for cotton improvement and evolutionary analysis of hybrid incompatibility.</title>
        <authorList>
            <person name="Grover C.E."/>
            <person name="Yuan D."/>
            <person name="Arick M.A."/>
            <person name="Miller E.R."/>
            <person name="Hu G."/>
            <person name="Peterson D.G."/>
            <person name="Wendel J.F."/>
            <person name="Udall J.A."/>
        </authorList>
    </citation>
    <scope>NUCLEOTIDE SEQUENCE [LARGE SCALE GENOMIC DNA]</scope>
    <source>
        <strain evidence="1">JFW-Udall</strain>
        <tissue evidence="1">Leaf</tissue>
    </source>
</reference>
<gene>
    <name evidence="1" type="ORF">CXB51_025764</name>
</gene>
<proteinExistence type="predicted"/>
<protein>
    <submittedName>
        <fullName evidence="1">Uncharacterized protein</fullName>
    </submittedName>
</protein>
<dbReference type="OrthoDB" id="203237at2759"/>
<organism evidence="1 2">
    <name type="scientific">Gossypium anomalum</name>
    <dbReference type="NCBI Taxonomy" id="47600"/>
    <lineage>
        <taxon>Eukaryota</taxon>
        <taxon>Viridiplantae</taxon>
        <taxon>Streptophyta</taxon>
        <taxon>Embryophyta</taxon>
        <taxon>Tracheophyta</taxon>
        <taxon>Spermatophyta</taxon>
        <taxon>Magnoliopsida</taxon>
        <taxon>eudicotyledons</taxon>
        <taxon>Gunneridae</taxon>
        <taxon>Pentapetalae</taxon>
        <taxon>rosids</taxon>
        <taxon>malvids</taxon>
        <taxon>Malvales</taxon>
        <taxon>Malvaceae</taxon>
        <taxon>Malvoideae</taxon>
        <taxon>Gossypium</taxon>
    </lineage>
</organism>
<dbReference type="EMBL" id="JAHUZN010000010">
    <property type="protein sequence ID" value="KAG8481058.1"/>
    <property type="molecule type" value="Genomic_DNA"/>
</dbReference>
<sequence>MLFSSRFLHSVESLKAFLFPQIRNTDLMVIALNSHSDHHRIEIKKILPKISFVLSLQTRSKLLLYHNNAFSEGVSGNGFSLNFLRNKLQLNSQITVFGGEDVSSCSIVDRASRTFSTVIFFLDEQSQGYALWVFMLCQLCLQRKNYFLIKDGRIVGEVECIENQGTVEVTQGEHVFLIMGDYYLADKKGCL</sequence>
<accession>A0A8J6CV40</accession>
<dbReference type="AlphaFoldDB" id="A0A8J6CV40"/>
<evidence type="ECO:0000313" key="1">
    <source>
        <dbReference type="EMBL" id="KAG8481058.1"/>
    </source>
</evidence>
<dbReference type="Proteomes" id="UP000701853">
    <property type="component" value="Chromosome 10"/>
</dbReference>
<keyword evidence="2" id="KW-1185">Reference proteome</keyword>
<name>A0A8J6CV40_9ROSI</name>
<evidence type="ECO:0000313" key="2">
    <source>
        <dbReference type="Proteomes" id="UP000701853"/>
    </source>
</evidence>